<feature type="region of interest" description="Disordered" evidence="6">
    <location>
        <begin position="147"/>
        <end position="167"/>
    </location>
</feature>
<keyword evidence="3" id="KW-0540">Nuclease</keyword>
<dbReference type="FunFam" id="3.30.70.270:FF:000063">
    <property type="entry name" value="Zinc knuckle domaincontaining protein"/>
    <property type="match status" value="1"/>
</dbReference>
<dbReference type="Gene3D" id="3.30.70.270">
    <property type="match status" value="2"/>
</dbReference>
<dbReference type="AlphaFoldDB" id="A0A8T1D1S4"/>
<keyword evidence="1" id="KW-0808">Transferase</keyword>
<name>A0A8T1D1S4_9STRA</name>
<dbReference type="Pfam" id="PF17919">
    <property type="entry name" value="RT_RNaseH_2"/>
    <property type="match status" value="1"/>
</dbReference>
<sequence>MVASNSNKLTDALRDSKGKGTVSVQLADGRVITVPQIHMDLAVKFENFDSSEQFTVLEMDKYDLILGMPWLEKHEPWIDWRGKAIGASRPDLSDRALVSHVPTSVWNWAARKGRQNAVVSKEYLGVVDVLDDPTEVVAAGAALDRARQPCAGNPRPPPESRPVDGASKVVAPGSACQVGNQGPQTVAHSLTKEEGAERASCVAVAVDDTVAPSDSESRARAPPTRPVEECYHILDGITGRPVKATGIHLEPLPEVSELLNLEEMVVDDFLADSKAGEIAKVMLLKPETTPEELNSSSVLDEDVLEDMKKRREARVGSEVLKNPKDPVYPLVKEFADVVSKDPPSQLPPDRGARHEIDLVSGTKYCVTRQWPLPREQCEVIDAFFAAKAKAGMVRESKSPHSTPTFCVRKPNGKWCLVQAYNKLNNATVPAQTPIPRKDVLLNNMAGCELYSALDLVDGYYQILMRESDIPVTAVNTPSGMLCEWLVMPQGLSNAPATFNRLVTQLFRPLCAYAQTYYDDIFVHSRAEDGKTAMEVHLGHLRRVLEVMRANKLYANIDKCVFASPEIKVLGCFVSNVGARADPEKVKAIAAWPTPRSQKDLRKWLGLANYLHKYSAGYAGLARPLSEFHKKDSDWRWERQHQDVFESIKASLQQAPVLALPDETKSFSVVCDASDYAIGCALLQNDADGHE</sequence>
<evidence type="ECO:0000259" key="8">
    <source>
        <dbReference type="Pfam" id="PF17919"/>
    </source>
</evidence>
<dbReference type="EMBL" id="RCMK01000387">
    <property type="protein sequence ID" value="KAG2931823.1"/>
    <property type="molecule type" value="Genomic_DNA"/>
</dbReference>
<dbReference type="Proteomes" id="UP000736787">
    <property type="component" value="Unassembled WGS sequence"/>
</dbReference>
<evidence type="ECO:0000256" key="4">
    <source>
        <dbReference type="ARBA" id="ARBA00022759"/>
    </source>
</evidence>
<organism evidence="9 10">
    <name type="scientific">Phytophthora cactorum</name>
    <dbReference type="NCBI Taxonomy" id="29920"/>
    <lineage>
        <taxon>Eukaryota</taxon>
        <taxon>Sar</taxon>
        <taxon>Stramenopiles</taxon>
        <taxon>Oomycota</taxon>
        <taxon>Peronosporomycetes</taxon>
        <taxon>Peronosporales</taxon>
        <taxon>Peronosporaceae</taxon>
        <taxon>Phytophthora</taxon>
    </lineage>
</organism>
<dbReference type="CDD" id="cd00303">
    <property type="entry name" value="retropepsin_like"/>
    <property type="match status" value="1"/>
</dbReference>
<dbReference type="VEuPathDB" id="FungiDB:PC110_g23334"/>
<evidence type="ECO:0000256" key="2">
    <source>
        <dbReference type="ARBA" id="ARBA00022695"/>
    </source>
</evidence>
<dbReference type="VEuPathDB" id="FungiDB:PC110_g23815"/>
<evidence type="ECO:0000259" key="7">
    <source>
        <dbReference type="Pfam" id="PF00078"/>
    </source>
</evidence>
<dbReference type="InterPro" id="IPR043502">
    <property type="entry name" value="DNA/RNA_pol_sf"/>
</dbReference>
<gene>
    <name evidence="9" type="ORF">PC117_g13311</name>
</gene>
<keyword evidence="5" id="KW-0511">Multifunctional enzyme</keyword>
<feature type="domain" description="Reverse transcriptase/retrotransposon-derived protein RNase H-like" evidence="8">
    <location>
        <begin position="636"/>
        <end position="688"/>
    </location>
</feature>
<dbReference type="InterPro" id="IPR021109">
    <property type="entry name" value="Peptidase_aspartic_dom_sf"/>
</dbReference>
<keyword evidence="4" id="KW-0378">Hydrolase</keyword>
<dbReference type="InterPro" id="IPR043128">
    <property type="entry name" value="Rev_trsase/Diguanyl_cyclase"/>
</dbReference>
<dbReference type="Gene3D" id="3.10.10.10">
    <property type="entry name" value="HIV Type 1 Reverse Transcriptase, subunit A, domain 1"/>
    <property type="match status" value="1"/>
</dbReference>
<dbReference type="Pfam" id="PF00078">
    <property type="entry name" value="RVT_1"/>
    <property type="match status" value="1"/>
</dbReference>
<protein>
    <recommendedName>
        <fullName evidence="11">Reverse transcriptase domain-containing protein</fullName>
    </recommendedName>
</protein>
<dbReference type="GO" id="GO:0016779">
    <property type="term" value="F:nucleotidyltransferase activity"/>
    <property type="evidence" value="ECO:0007669"/>
    <property type="project" value="UniProtKB-KW"/>
</dbReference>
<dbReference type="PANTHER" id="PTHR37984">
    <property type="entry name" value="PROTEIN CBG26694"/>
    <property type="match status" value="1"/>
</dbReference>
<dbReference type="InterPro" id="IPR041577">
    <property type="entry name" value="RT_RNaseH_2"/>
</dbReference>
<accession>A0A8T1D1S4</accession>
<evidence type="ECO:0000313" key="10">
    <source>
        <dbReference type="Proteomes" id="UP000736787"/>
    </source>
</evidence>
<feature type="domain" description="Reverse transcriptase" evidence="7">
    <location>
        <begin position="407"/>
        <end position="571"/>
    </location>
</feature>
<keyword evidence="2" id="KW-0548">Nucleotidyltransferase</keyword>
<evidence type="ECO:0000256" key="5">
    <source>
        <dbReference type="ARBA" id="ARBA00023268"/>
    </source>
</evidence>
<evidence type="ECO:0008006" key="11">
    <source>
        <dbReference type="Google" id="ProtNLM"/>
    </source>
</evidence>
<dbReference type="CDD" id="cd01647">
    <property type="entry name" value="RT_LTR"/>
    <property type="match status" value="1"/>
</dbReference>
<dbReference type="InterPro" id="IPR050951">
    <property type="entry name" value="Retrovirus_Pol_polyprotein"/>
</dbReference>
<dbReference type="SUPFAM" id="SSF56672">
    <property type="entry name" value="DNA/RNA polymerases"/>
    <property type="match status" value="1"/>
</dbReference>
<evidence type="ECO:0000256" key="6">
    <source>
        <dbReference type="SAM" id="MobiDB-lite"/>
    </source>
</evidence>
<evidence type="ECO:0000256" key="3">
    <source>
        <dbReference type="ARBA" id="ARBA00022722"/>
    </source>
</evidence>
<comment type="caution">
    <text evidence="9">The sequence shown here is derived from an EMBL/GenBank/DDBJ whole genome shotgun (WGS) entry which is preliminary data.</text>
</comment>
<evidence type="ECO:0000313" key="9">
    <source>
        <dbReference type="EMBL" id="KAG2931823.1"/>
    </source>
</evidence>
<dbReference type="PANTHER" id="PTHR37984:SF5">
    <property type="entry name" value="PROTEIN NYNRIN-LIKE"/>
    <property type="match status" value="1"/>
</dbReference>
<keyword evidence="4" id="KW-0255">Endonuclease</keyword>
<evidence type="ECO:0000256" key="1">
    <source>
        <dbReference type="ARBA" id="ARBA00022679"/>
    </source>
</evidence>
<proteinExistence type="predicted"/>
<dbReference type="InterPro" id="IPR000477">
    <property type="entry name" value="RT_dom"/>
</dbReference>
<dbReference type="GO" id="GO:0004519">
    <property type="term" value="F:endonuclease activity"/>
    <property type="evidence" value="ECO:0007669"/>
    <property type="project" value="UniProtKB-KW"/>
</dbReference>
<dbReference type="Gene3D" id="2.40.70.10">
    <property type="entry name" value="Acid Proteases"/>
    <property type="match status" value="1"/>
</dbReference>
<dbReference type="VEuPathDB" id="FungiDB:PC110_g21122"/>
<reference evidence="9" key="1">
    <citation type="submission" date="2018-10" db="EMBL/GenBank/DDBJ databases">
        <title>Effector identification in a new, highly contiguous assembly of the strawberry crown rot pathogen Phytophthora cactorum.</title>
        <authorList>
            <person name="Armitage A.D."/>
            <person name="Nellist C.F."/>
            <person name="Bates H."/>
            <person name="Vickerstaff R.J."/>
            <person name="Harrison R.J."/>
        </authorList>
    </citation>
    <scope>NUCLEOTIDE SEQUENCE</scope>
    <source>
        <strain evidence="9">4040</strain>
    </source>
</reference>